<evidence type="ECO:0000259" key="1">
    <source>
        <dbReference type="Pfam" id="PF08346"/>
    </source>
</evidence>
<protein>
    <submittedName>
        <fullName evidence="2">AntA/AntB antirepressor family protein</fullName>
    </submittedName>
</protein>
<dbReference type="PANTHER" id="PTHR36180:SF1">
    <property type="entry name" value="ANTA_ANTB ANTIREPRESSOR DOMAIN-CONTAINING PROTEIN"/>
    <property type="match status" value="1"/>
</dbReference>
<proteinExistence type="predicted"/>
<organism evidence="2 3">
    <name type="scientific">Phocoenobacter skyensis</name>
    <dbReference type="NCBI Taxonomy" id="97481"/>
    <lineage>
        <taxon>Bacteria</taxon>
        <taxon>Pseudomonadati</taxon>
        <taxon>Pseudomonadota</taxon>
        <taxon>Gammaproteobacteria</taxon>
        <taxon>Pasteurellales</taxon>
        <taxon>Pasteurellaceae</taxon>
        <taxon>Phocoenobacter</taxon>
    </lineage>
</organism>
<dbReference type="Pfam" id="PF08346">
    <property type="entry name" value="AntA"/>
    <property type="match status" value="1"/>
</dbReference>
<gene>
    <name evidence="2" type="ORF">QJU97_08175</name>
</gene>
<dbReference type="PANTHER" id="PTHR36180">
    <property type="entry name" value="DNA-BINDING PROTEIN-RELATED-RELATED"/>
    <property type="match status" value="1"/>
</dbReference>
<sequence length="213" mass="25030">MKHLNITTFNGLINNQSTQLINARELHELLQVTTPFHKWIARRISDYEFTENLDFTEGTTLSARGFFKTEVKEYHITLDMAKELCMLERSELGRKARRHFIKMEQHALSEIPLLTAKVQELEGELRCIPNFVRQTPEPFLRLIEQAQEAYLTTNPQAKEIIRYREMGLTYDEMAKLLGKTKNSVQWMVRRMIKLGFLESKKKNQAENQLPLFA</sequence>
<accession>A0AAJ6NF00</accession>
<dbReference type="RefSeq" id="WP_306376338.1">
    <property type="nucleotide sequence ID" value="NZ_JASAYT010000026.1"/>
</dbReference>
<evidence type="ECO:0000313" key="3">
    <source>
        <dbReference type="Proteomes" id="UP001231736"/>
    </source>
</evidence>
<name>A0AAJ6NF00_9PAST</name>
<dbReference type="InterPro" id="IPR013557">
    <property type="entry name" value="AntA/B_antirep"/>
</dbReference>
<dbReference type="EMBL" id="JASAYT010000026">
    <property type="protein sequence ID" value="MDP8175431.1"/>
    <property type="molecule type" value="Genomic_DNA"/>
</dbReference>
<evidence type="ECO:0000313" key="2">
    <source>
        <dbReference type="EMBL" id="MDP8175431.1"/>
    </source>
</evidence>
<comment type="caution">
    <text evidence="2">The sequence shown here is derived from an EMBL/GenBank/DDBJ whole genome shotgun (WGS) entry which is preliminary data.</text>
</comment>
<reference evidence="2" key="1">
    <citation type="journal article" date="2023" name="Front. Microbiol.">
        <title>Phylogeography and host specificity of Pasteurellaceae pathogenic to sea-farmed fish in the north-east Atlantic.</title>
        <authorList>
            <person name="Gulla S."/>
            <person name="Colquhoun D.J."/>
            <person name="Olsen A.B."/>
            <person name="Spilsberg B."/>
            <person name="Lagesen K."/>
            <person name="Aakesson C.P."/>
            <person name="Strom S."/>
            <person name="Manji F."/>
            <person name="Birkbeck T.H."/>
            <person name="Nilsen H.K."/>
        </authorList>
    </citation>
    <scope>NUCLEOTIDE SEQUENCE</scope>
    <source>
        <strain evidence="2">98B1</strain>
    </source>
</reference>
<dbReference type="AlphaFoldDB" id="A0AAJ6NF00"/>
<feature type="domain" description="AntA/AntB antirepressor" evidence="1">
    <location>
        <begin position="21"/>
        <end position="90"/>
    </location>
</feature>
<dbReference type="Proteomes" id="UP001231736">
    <property type="component" value="Unassembled WGS sequence"/>
</dbReference>